<sequence length="191" mass="20639">MPSQPVVTLRARTAADLDALYAIAADLDTWEERNPGRPAVPTREAFEARLAERDATRSGNLGFVIDVDGETVGTVGLFDIDELSRHAEVGIALSPAVRGRGIGTDAIRQIVEFAFVRANLRRVHLEVISSNAAAIRVYEKAGFIVEGRQREHAWVRGGYEDIVRMGLLRSEWSAGRGSSTPASIGDGTIGV</sequence>
<organism evidence="2 3">
    <name type="scientific">Microbacterium panaciterrae</name>
    <dbReference type="NCBI Taxonomy" id="985759"/>
    <lineage>
        <taxon>Bacteria</taxon>
        <taxon>Bacillati</taxon>
        <taxon>Actinomycetota</taxon>
        <taxon>Actinomycetes</taxon>
        <taxon>Micrococcales</taxon>
        <taxon>Microbacteriaceae</taxon>
        <taxon>Microbacterium</taxon>
    </lineage>
</organism>
<name>A0ABP8P4J3_9MICO</name>
<evidence type="ECO:0000259" key="1">
    <source>
        <dbReference type="PROSITE" id="PS51186"/>
    </source>
</evidence>
<dbReference type="SUPFAM" id="SSF55729">
    <property type="entry name" value="Acyl-CoA N-acyltransferases (Nat)"/>
    <property type="match status" value="1"/>
</dbReference>
<dbReference type="PANTHER" id="PTHR43415:SF3">
    <property type="entry name" value="GNAT-FAMILY ACETYLTRANSFERASE"/>
    <property type="match status" value="1"/>
</dbReference>
<dbReference type="PROSITE" id="PS51186">
    <property type="entry name" value="GNAT"/>
    <property type="match status" value="1"/>
</dbReference>
<dbReference type="Gene3D" id="3.40.630.30">
    <property type="match status" value="1"/>
</dbReference>
<gene>
    <name evidence="2" type="ORF">GCM10023171_05740</name>
</gene>
<dbReference type="Pfam" id="PF13302">
    <property type="entry name" value="Acetyltransf_3"/>
    <property type="match status" value="1"/>
</dbReference>
<proteinExistence type="predicted"/>
<dbReference type="InterPro" id="IPR000182">
    <property type="entry name" value="GNAT_dom"/>
</dbReference>
<protein>
    <recommendedName>
        <fullName evidence="1">N-acetyltransferase domain-containing protein</fullName>
    </recommendedName>
</protein>
<feature type="domain" description="N-acetyltransferase" evidence="1">
    <location>
        <begin position="7"/>
        <end position="166"/>
    </location>
</feature>
<evidence type="ECO:0000313" key="2">
    <source>
        <dbReference type="EMBL" id="GAA4479823.1"/>
    </source>
</evidence>
<reference evidence="3" key="1">
    <citation type="journal article" date="2019" name="Int. J. Syst. Evol. Microbiol.">
        <title>The Global Catalogue of Microorganisms (GCM) 10K type strain sequencing project: providing services to taxonomists for standard genome sequencing and annotation.</title>
        <authorList>
            <consortium name="The Broad Institute Genomics Platform"/>
            <consortium name="The Broad Institute Genome Sequencing Center for Infectious Disease"/>
            <person name="Wu L."/>
            <person name="Ma J."/>
        </authorList>
    </citation>
    <scope>NUCLEOTIDE SEQUENCE [LARGE SCALE GENOMIC DNA]</scope>
    <source>
        <strain evidence="3">JCM 17839</strain>
    </source>
</reference>
<accession>A0ABP8P4J3</accession>
<dbReference type="CDD" id="cd04301">
    <property type="entry name" value="NAT_SF"/>
    <property type="match status" value="1"/>
</dbReference>
<dbReference type="EMBL" id="BAABGP010000004">
    <property type="protein sequence ID" value="GAA4479823.1"/>
    <property type="molecule type" value="Genomic_DNA"/>
</dbReference>
<dbReference type="InterPro" id="IPR016181">
    <property type="entry name" value="Acyl_CoA_acyltransferase"/>
</dbReference>
<dbReference type="Proteomes" id="UP001500731">
    <property type="component" value="Unassembled WGS sequence"/>
</dbReference>
<dbReference type="RefSeq" id="WP_345184156.1">
    <property type="nucleotide sequence ID" value="NZ_BAABGP010000004.1"/>
</dbReference>
<keyword evidence="3" id="KW-1185">Reference proteome</keyword>
<comment type="caution">
    <text evidence="2">The sequence shown here is derived from an EMBL/GenBank/DDBJ whole genome shotgun (WGS) entry which is preliminary data.</text>
</comment>
<evidence type="ECO:0000313" key="3">
    <source>
        <dbReference type="Proteomes" id="UP001500731"/>
    </source>
</evidence>
<dbReference type="PANTHER" id="PTHR43415">
    <property type="entry name" value="SPERMIDINE N(1)-ACETYLTRANSFERASE"/>
    <property type="match status" value="1"/>
</dbReference>